<evidence type="ECO:0000256" key="1">
    <source>
        <dbReference type="ARBA" id="ARBA00001946"/>
    </source>
</evidence>
<comment type="catalytic activity">
    <reaction evidence="13">
        <text>GMP + diphosphate = guanine + 5-phospho-alpha-D-ribose 1-diphosphate</text>
        <dbReference type="Rhea" id="RHEA:25424"/>
        <dbReference type="ChEBI" id="CHEBI:16235"/>
        <dbReference type="ChEBI" id="CHEBI:33019"/>
        <dbReference type="ChEBI" id="CHEBI:58017"/>
        <dbReference type="ChEBI" id="CHEBI:58115"/>
        <dbReference type="EC" id="2.4.2.8"/>
    </reaction>
    <physiologicalReaction direction="right-to-left" evidence="13">
        <dbReference type="Rhea" id="RHEA:25426"/>
    </physiologicalReaction>
</comment>
<evidence type="ECO:0000256" key="9">
    <source>
        <dbReference type="ARBA" id="ARBA00022723"/>
    </source>
</evidence>
<evidence type="ECO:0000256" key="5">
    <source>
        <dbReference type="ARBA" id="ARBA00011895"/>
    </source>
</evidence>
<evidence type="ECO:0000256" key="6">
    <source>
        <dbReference type="ARBA" id="ARBA00022490"/>
    </source>
</evidence>
<comment type="cofactor">
    <cofactor evidence="1 15">
        <name>Mg(2+)</name>
        <dbReference type="ChEBI" id="CHEBI:18420"/>
    </cofactor>
</comment>
<dbReference type="KEGG" id="bana:BARAN1_0914"/>
<dbReference type="Gene3D" id="3.40.50.2020">
    <property type="match status" value="1"/>
</dbReference>
<dbReference type="GO" id="GO:0032264">
    <property type="term" value="P:IMP salvage"/>
    <property type="evidence" value="ECO:0007669"/>
    <property type="project" value="UniProtKB-UniPathway"/>
</dbReference>
<keyword evidence="10 15" id="KW-0660">Purine salvage</keyword>
<dbReference type="UniPathway" id="UPA00591">
    <property type="reaction ID" value="UER00648"/>
</dbReference>
<dbReference type="GO" id="GO:0032263">
    <property type="term" value="P:GMP salvage"/>
    <property type="evidence" value="ECO:0007669"/>
    <property type="project" value="TreeGrafter"/>
</dbReference>
<gene>
    <name evidence="17" type="primary">hpt</name>
    <name evidence="17" type="ORF">BARAN1_0914</name>
</gene>
<comment type="similarity">
    <text evidence="4 15">Belongs to the purine/pyrimidine phosphoribosyltransferase family.</text>
</comment>
<reference evidence="18" key="1">
    <citation type="submission" date="2018-05" db="EMBL/GenBank/DDBJ databases">
        <authorList>
            <person name="Hao L."/>
        </authorList>
    </citation>
    <scope>NUCLEOTIDE SEQUENCE [LARGE SCALE GENOMIC DNA]</scope>
</reference>
<keyword evidence="12 15" id="KW-0460">Magnesium</keyword>
<keyword evidence="18" id="KW-1185">Reference proteome</keyword>
<organism evidence="17 18">
    <name type="scientific">Candidatus Bipolaricaulis anaerobius</name>
    <dbReference type="NCBI Taxonomy" id="2026885"/>
    <lineage>
        <taxon>Bacteria</taxon>
        <taxon>Candidatus Bipolaricaulota</taxon>
        <taxon>Candidatus Bipolaricaulia</taxon>
        <taxon>Candidatus Bipolaricaulales</taxon>
        <taxon>Candidatus Bipolaricaulaceae</taxon>
        <taxon>Candidatus Bipolaricaulis</taxon>
    </lineage>
</organism>
<evidence type="ECO:0000256" key="15">
    <source>
        <dbReference type="RuleBase" id="RU364099"/>
    </source>
</evidence>
<evidence type="ECO:0000256" key="7">
    <source>
        <dbReference type="ARBA" id="ARBA00022676"/>
    </source>
</evidence>
<comment type="pathway">
    <text evidence="3 15">Purine metabolism; IMP biosynthesis via salvage pathway; IMP from hypoxanthine: step 1/1.</text>
</comment>
<dbReference type="GO" id="GO:0000166">
    <property type="term" value="F:nucleotide binding"/>
    <property type="evidence" value="ECO:0007669"/>
    <property type="project" value="UniProtKB-KW"/>
</dbReference>
<dbReference type="EC" id="2.4.2.8" evidence="5 15"/>
<evidence type="ECO:0000256" key="11">
    <source>
        <dbReference type="ARBA" id="ARBA00022741"/>
    </source>
</evidence>
<dbReference type="GO" id="GO:0046100">
    <property type="term" value="P:hypoxanthine metabolic process"/>
    <property type="evidence" value="ECO:0007669"/>
    <property type="project" value="TreeGrafter"/>
</dbReference>
<dbReference type="Proteomes" id="UP000249818">
    <property type="component" value="Chromosome BARAN1"/>
</dbReference>
<keyword evidence="11 15" id="KW-0547">Nucleotide-binding</keyword>
<evidence type="ECO:0000313" key="17">
    <source>
        <dbReference type="EMBL" id="SQD92938.1"/>
    </source>
</evidence>
<keyword evidence="6 15" id="KW-0963">Cytoplasm</keyword>
<dbReference type="EMBL" id="LS483254">
    <property type="protein sequence ID" value="SQD92938.1"/>
    <property type="molecule type" value="Genomic_DNA"/>
</dbReference>
<dbReference type="InterPro" id="IPR050408">
    <property type="entry name" value="HGPRT"/>
</dbReference>
<dbReference type="InterPro" id="IPR000836">
    <property type="entry name" value="PRTase_dom"/>
</dbReference>
<dbReference type="InterPro" id="IPR029057">
    <property type="entry name" value="PRTase-like"/>
</dbReference>
<dbReference type="PANTHER" id="PTHR43340">
    <property type="entry name" value="HYPOXANTHINE-GUANINE PHOSPHORIBOSYLTRANSFERASE"/>
    <property type="match status" value="1"/>
</dbReference>
<evidence type="ECO:0000256" key="13">
    <source>
        <dbReference type="ARBA" id="ARBA00048811"/>
    </source>
</evidence>
<dbReference type="GO" id="GO:0000287">
    <property type="term" value="F:magnesium ion binding"/>
    <property type="evidence" value="ECO:0007669"/>
    <property type="project" value="TreeGrafter"/>
</dbReference>
<keyword evidence="9 15" id="KW-0479">Metal-binding</keyword>
<evidence type="ECO:0000256" key="8">
    <source>
        <dbReference type="ARBA" id="ARBA00022679"/>
    </source>
</evidence>
<keyword evidence="8 15" id="KW-0808">Transferase</keyword>
<dbReference type="SUPFAM" id="SSF53271">
    <property type="entry name" value="PRTase-like"/>
    <property type="match status" value="1"/>
</dbReference>
<comment type="subcellular location">
    <subcellularLocation>
        <location evidence="2 15">Cytoplasm</location>
    </subcellularLocation>
</comment>
<dbReference type="Pfam" id="PF00156">
    <property type="entry name" value="Pribosyltran"/>
    <property type="match status" value="1"/>
</dbReference>
<evidence type="ECO:0000313" key="18">
    <source>
        <dbReference type="Proteomes" id="UP000249818"/>
    </source>
</evidence>
<protein>
    <recommendedName>
        <fullName evidence="5 15">Hypoxanthine phosphoribosyltransferase</fullName>
        <ecNumber evidence="5 15">2.4.2.8</ecNumber>
    </recommendedName>
</protein>
<dbReference type="NCBIfam" id="TIGR01203">
    <property type="entry name" value="HGPRTase"/>
    <property type="match status" value="1"/>
</dbReference>
<feature type="domain" description="Phosphoribosyltransferase" evidence="16">
    <location>
        <begin position="21"/>
        <end position="171"/>
    </location>
</feature>
<dbReference type="GO" id="GO:0006178">
    <property type="term" value="P:guanine salvage"/>
    <property type="evidence" value="ECO:0007669"/>
    <property type="project" value="TreeGrafter"/>
</dbReference>
<sequence length="192" mass="21249">METAWMDKIERVVISADEIARRVRDLGREIAADYRGGAGRDPRRRPLLVVGILKGAMPFMADLIRALDLAIEYDFMAVSSYGNGTSPGEVRILKDLDCAIGGRDVLLVEDIVDTGHTLHHLLAGLSARGPATLRVCTLLDKPHRREVEVTVDYVGFVLPENLFVVGYGLDYAEVYRNLPFVAILKPECIRDG</sequence>
<dbReference type="GO" id="GO:0005829">
    <property type="term" value="C:cytosol"/>
    <property type="evidence" value="ECO:0007669"/>
    <property type="project" value="TreeGrafter"/>
</dbReference>
<accession>A0A2X3KWG9</accession>
<evidence type="ECO:0000259" key="16">
    <source>
        <dbReference type="Pfam" id="PF00156"/>
    </source>
</evidence>
<name>A0A2X3KWG9_9BACT</name>
<comment type="catalytic activity">
    <reaction evidence="14">
        <text>IMP + diphosphate = hypoxanthine + 5-phospho-alpha-D-ribose 1-diphosphate</text>
        <dbReference type="Rhea" id="RHEA:17973"/>
        <dbReference type="ChEBI" id="CHEBI:17368"/>
        <dbReference type="ChEBI" id="CHEBI:33019"/>
        <dbReference type="ChEBI" id="CHEBI:58017"/>
        <dbReference type="ChEBI" id="CHEBI:58053"/>
        <dbReference type="EC" id="2.4.2.8"/>
    </reaction>
    <physiologicalReaction direction="right-to-left" evidence="14">
        <dbReference type="Rhea" id="RHEA:17975"/>
    </physiologicalReaction>
</comment>
<proteinExistence type="inferred from homology"/>
<evidence type="ECO:0000256" key="10">
    <source>
        <dbReference type="ARBA" id="ARBA00022726"/>
    </source>
</evidence>
<dbReference type="InterPro" id="IPR005904">
    <property type="entry name" value="Hxn_phspho_trans"/>
</dbReference>
<evidence type="ECO:0000256" key="14">
    <source>
        <dbReference type="ARBA" id="ARBA00049402"/>
    </source>
</evidence>
<dbReference type="CDD" id="cd06223">
    <property type="entry name" value="PRTases_typeI"/>
    <property type="match status" value="1"/>
</dbReference>
<evidence type="ECO:0000256" key="2">
    <source>
        <dbReference type="ARBA" id="ARBA00004496"/>
    </source>
</evidence>
<dbReference type="GO" id="GO:0004422">
    <property type="term" value="F:hypoxanthine phosphoribosyltransferase activity"/>
    <property type="evidence" value="ECO:0007669"/>
    <property type="project" value="InterPro"/>
</dbReference>
<dbReference type="GO" id="GO:0052657">
    <property type="term" value="F:guanine phosphoribosyltransferase activity"/>
    <property type="evidence" value="ECO:0007669"/>
    <property type="project" value="RHEA"/>
</dbReference>
<dbReference type="GO" id="GO:0006166">
    <property type="term" value="P:purine ribonucleoside salvage"/>
    <property type="evidence" value="ECO:0007669"/>
    <property type="project" value="UniProtKB-KW"/>
</dbReference>
<evidence type="ECO:0000256" key="3">
    <source>
        <dbReference type="ARBA" id="ARBA00004669"/>
    </source>
</evidence>
<evidence type="ECO:0000256" key="4">
    <source>
        <dbReference type="ARBA" id="ARBA00008391"/>
    </source>
</evidence>
<dbReference type="AlphaFoldDB" id="A0A2X3KWG9"/>
<dbReference type="FunFam" id="3.40.50.2020:FF:000006">
    <property type="entry name" value="Hypoxanthine phosphoribosyltransferase"/>
    <property type="match status" value="1"/>
</dbReference>
<dbReference type="PANTHER" id="PTHR43340:SF1">
    <property type="entry name" value="HYPOXANTHINE PHOSPHORIBOSYLTRANSFERASE"/>
    <property type="match status" value="1"/>
</dbReference>
<evidence type="ECO:0000256" key="12">
    <source>
        <dbReference type="ARBA" id="ARBA00022842"/>
    </source>
</evidence>
<keyword evidence="7 15" id="KW-0328">Glycosyltransferase</keyword>